<proteinExistence type="predicted"/>
<gene>
    <name evidence="2" type="ORF">JTE90_026912</name>
</gene>
<keyword evidence="3" id="KW-1185">Reference proteome</keyword>
<feature type="compositionally biased region" description="Polar residues" evidence="1">
    <location>
        <begin position="1"/>
        <end position="16"/>
    </location>
</feature>
<protein>
    <submittedName>
        <fullName evidence="2">Uncharacterized protein</fullName>
    </submittedName>
</protein>
<dbReference type="Proteomes" id="UP000827092">
    <property type="component" value="Unassembled WGS sequence"/>
</dbReference>
<dbReference type="AlphaFoldDB" id="A0AAV6TCT9"/>
<evidence type="ECO:0000313" key="2">
    <source>
        <dbReference type="EMBL" id="KAG8155726.1"/>
    </source>
</evidence>
<reference evidence="2 3" key="1">
    <citation type="journal article" date="2022" name="Nat. Ecol. Evol.">
        <title>A masculinizing supergene underlies an exaggerated male reproductive morph in a spider.</title>
        <authorList>
            <person name="Hendrickx F."/>
            <person name="De Corte Z."/>
            <person name="Sonet G."/>
            <person name="Van Belleghem S.M."/>
            <person name="Kostlbacher S."/>
            <person name="Vangestel C."/>
        </authorList>
    </citation>
    <scope>NUCLEOTIDE SEQUENCE [LARGE SCALE GENOMIC DNA]</scope>
    <source>
        <strain evidence="2">W744_W776</strain>
    </source>
</reference>
<name>A0AAV6TCT9_9ARAC</name>
<organism evidence="2 3">
    <name type="scientific">Oedothorax gibbosus</name>
    <dbReference type="NCBI Taxonomy" id="931172"/>
    <lineage>
        <taxon>Eukaryota</taxon>
        <taxon>Metazoa</taxon>
        <taxon>Ecdysozoa</taxon>
        <taxon>Arthropoda</taxon>
        <taxon>Chelicerata</taxon>
        <taxon>Arachnida</taxon>
        <taxon>Araneae</taxon>
        <taxon>Araneomorphae</taxon>
        <taxon>Entelegynae</taxon>
        <taxon>Araneoidea</taxon>
        <taxon>Linyphiidae</taxon>
        <taxon>Erigoninae</taxon>
        <taxon>Oedothorax</taxon>
    </lineage>
</organism>
<dbReference type="EMBL" id="JAFNEN010006908">
    <property type="protein sequence ID" value="KAG8155726.1"/>
    <property type="molecule type" value="Genomic_DNA"/>
</dbReference>
<evidence type="ECO:0000313" key="3">
    <source>
        <dbReference type="Proteomes" id="UP000827092"/>
    </source>
</evidence>
<accession>A0AAV6TCT9</accession>
<evidence type="ECO:0000256" key="1">
    <source>
        <dbReference type="SAM" id="MobiDB-lite"/>
    </source>
</evidence>
<feature type="region of interest" description="Disordered" evidence="1">
    <location>
        <begin position="59"/>
        <end position="78"/>
    </location>
</feature>
<sequence length="93" mass="9701">MCAINGSLNSPAANESTGRRRSAAFGSPRSLRRAGRTGDAAAFHFVKCGVFDRTRWAPKDGELCPDGRGQRNSGGGRSVFCVQIGSSDLGLAA</sequence>
<comment type="caution">
    <text evidence="2">The sequence shown here is derived from an EMBL/GenBank/DDBJ whole genome shotgun (WGS) entry which is preliminary data.</text>
</comment>
<feature type="region of interest" description="Disordered" evidence="1">
    <location>
        <begin position="1"/>
        <end position="36"/>
    </location>
</feature>